<comment type="similarity">
    <text evidence="1">Belongs to the glycosyltransferase 2 family.</text>
</comment>
<dbReference type="InterPro" id="IPR039528">
    <property type="entry name" value="DPM1-like"/>
</dbReference>
<dbReference type="GO" id="GO:0009247">
    <property type="term" value="P:glycolipid biosynthetic process"/>
    <property type="evidence" value="ECO:0007669"/>
    <property type="project" value="TreeGrafter"/>
</dbReference>
<keyword evidence="3" id="KW-0808">Transferase</keyword>
<evidence type="ECO:0000313" key="5">
    <source>
        <dbReference type="EMBL" id="OGD88949.1"/>
    </source>
</evidence>
<dbReference type="InterPro" id="IPR029044">
    <property type="entry name" value="Nucleotide-diphossugar_trans"/>
</dbReference>
<protein>
    <recommendedName>
        <fullName evidence="4">Glycosyltransferase 2-like domain-containing protein</fullName>
    </recommendedName>
</protein>
<dbReference type="SUPFAM" id="SSF53448">
    <property type="entry name" value="Nucleotide-diphospho-sugar transferases"/>
    <property type="match status" value="1"/>
</dbReference>
<dbReference type="Proteomes" id="UP000177369">
    <property type="component" value="Unassembled WGS sequence"/>
</dbReference>
<dbReference type="GO" id="GO:0016020">
    <property type="term" value="C:membrane"/>
    <property type="evidence" value="ECO:0007669"/>
    <property type="project" value="GOC"/>
</dbReference>
<dbReference type="InterPro" id="IPR001173">
    <property type="entry name" value="Glyco_trans_2-like"/>
</dbReference>
<reference evidence="5 6" key="1">
    <citation type="journal article" date="2016" name="Nat. Commun.">
        <title>Thousands of microbial genomes shed light on interconnected biogeochemical processes in an aquifer system.</title>
        <authorList>
            <person name="Anantharaman K."/>
            <person name="Brown C.T."/>
            <person name="Hug L.A."/>
            <person name="Sharon I."/>
            <person name="Castelle C.J."/>
            <person name="Probst A.J."/>
            <person name="Thomas B.C."/>
            <person name="Singh A."/>
            <person name="Wilkins M.J."/>
            <person name="Karaoz U."/>
            <person name="Brodie E.L."/>
            <person name="Williams K.H."/>
            <person name="Hubbard S.S."/>
            <person name="Banfield J.F."/>
        </authorList>
    </citation>
    <scope>NUCLEOTIDE SEQUENCE [LARGE SCALE GENOMIC DNA]</scope>
</reference>
<keyword evidence="2" id="KW-0328">Glycosyltransferase</keyword>
<dbReference type="Gene3D" id="3.90.550.10">
    <property type="entry name" value="Spore Coat Polysaccharide Biosynthesis Protein SpsA, Chain A"/>
    <property type="match status" value="1"/>
</dbReference>
<evidence type="ECO:0000256" key="3">
    <source>
        <dbReference type="ARBA" id="ARBA00022679"/>
    </source>
</evidence>
<dbReference type="FunFam" id="3.90.550.10:FF:000122">
    <property type="entry name" value="Dolichol-phosphate mannosyltransferase subunit 1"/>
    <property type="match status" value="1"/>
</dbReference>
<dbReference type="GO" id="GO:0004582">
    <property type="term" value="F:dolichyl-phosphate beta-D-mannosyltransferase activity"/>
    <property type="evidence" value="ECO:0007669"/>
    <property type="project" value="InterPro"/>
</dbReference>
<feature type="domain" description="Glycosyltransferase 2-like" evidence="4">
    <location>
        <begin position="5"/>
        <end position="169"/>
    </location>
</feature>
<name>A0A1F5GAS9_9BACT</name>
<sequence length="233" mass="26568">MSVAIVIPTYNEVNNIKKLIDQIFSINKNLNVIVVDDNSPDGTAKAVNVLKKRHIKLSLIKRKGKGGRGSAVVEGFKHVYKNRDIKLFIEMDADFSHRPEEIKKLVEKSKKFDVVIGSRYLKNSKIFGWSIGRKVFSKIANLYCRLVLGVPISDYTNGFRCYSKRTAKKLISANFKSKGYILLSEIAYFLHRQGYSFGEVPTVFRNRVRGKSNFSLSEVKESLIAIPRIKLNY</sequence>
<dbReference type="EMBL" id="MFBD01000016">
    <property type="protein sequence ID" value="OGD88949.1"/>
    <property type="molecule type" value="Genomic_DNA"/>
</dbReference>
<organism evidence="5 6">
    <name type="scientific">Candidatus Curtissbacteria bacterium RIFCSPHIGHO2_02_FULL_40_16b</name>
    <dbReference type="NCBI Taxonomy" id="1797714"/>
    <lineage>
        <taxon>Bacteria</taxon>
        <taxon>Candidatus Curtissiibacteriota</taxon>
    </lineage>
</organism>
<dbReference type="STRING" id="1797714.A3D04_02015"/>
<evidence type="ECO:0000256" key="2">
    <source>
        <dbReference type="ARBA" id="ARBA00022676"/>
    </source>
</evidence>
<evidence type="ECO:0000313" key="6">
    <source>
        <dbReference type="Proteomes" id="UP000177369"/>
    </source>
</evidence>
<evidence type="ECO:0000256" key="1">
    <source>
        <dbReference type="ARBA" id="ARBA00006739"/>
    </source>
</evidence>
<dbReference type="CDD" id="cd06442">
    <property type="entry name" value="DPM1_like"/>
    <property type="match status" value="1"/>
</dbReference>
<dbReference type="AlphaFoldDB" id="A0A1F5GAS9"/>
<dbReference type="Pfam" id="PF00535">
    <property type="entry name" value="Glycos_transf_2"/>
    <property type="match status" value="1"/>
</dbReference>
<comment type="caution">
    <text evidence="5">The sequence shown here is derived from an EMBL/GenBank/DDBJ whole genome shotgun (WGS) entry which is preliminary data.</text>
</comment>
<accession>A0A1F5GAS9</accession>
<evidence type="ECO:0000259" key="4">
    <source>
        <dbReference type="Pfam" id="PF00535"/>
    </source>
</evidence>
<gene>
    <name evidence="5" type="ORF">A3D04_02015</name>
</gene>
<dbReference type="PANTHER" id="PTHR43398">
    <property type="entry name" value="DOLICHOL-PHOSPHATE MANNOSYLTRANSFERASE SUBUNIT 1"/>
    <property type="match status" value="1"/>
</dbReference>
<proteinExistence type="inferred from homology"/>
<dbReference type="PANTHER" id="PTHR43398:SF1">
    <property type="entry name" value="DOLICHOL-PHOSPHATE MANNOSYLTRANSFERASE SUBUNIT 1"/>
    <property type="match status" value="1"/>
</dbReference>